<accession>A0A9P4PSQ6</accession>
<comment type="caution">
    <text evidence="2">The sequence shown here is derived from an EMBL/GenBank/DDBJ whole genome shotgun (WGS) entry which is preliminary data.</text>
</comment>
<protein>
    <submittedName>
        <fullName evidence="2">Uncharacterized protein</fullName>
    </submittedName>
</protein>
<dbReference type="EMBL" id="MU001495">
    <property type="protein sequence ID" value="KAF2448663.1"/>
    <property type="molecule type" value="Genomic_DNA"/>
</dbReference>
<feature type="region of interest" description="Disordered" evidence="1">
    <location>
        <begin position="236"/>
        <end position="270"/>
    </location>
</feature>
<evidence type="ECO:0000313" key="3">
    <source>
        <dbReference type="Proteomes" id="UP000799764"/>
    </source>
</evidence>
<reference evidence="2" key="1">
    <citation type="journal article" date="2020" name="Stud. Mycol.">
        <title>101 Dothideomycetes genomes: a test case for predicting lifestyles and emergence of pathogens.</title>
        <authorList>
            <person name="Haridas S."/>
            <person name="Albert R."/>
            <person name="Binder M."/>
            <person name="Bloem J."/>
            <person name="Labutti K."/>
            <person name="Salamov A."/>
            <person name="Andreopoulos B."/>
            <person name="Baker S."/>
            <person name="Barry K."/>
            <person name="Bills G."/>
            <person name="Bluhm B."/>
            <person name="Cannon C."/>
            <person name="Castanera R."/>
            <person name="Culley D."/>
            <person name="Daum C."/>
            <person name="Ezra D."/>
            <person name="Gonzalez J."/>
            <person name="Henrissat B."/>
            <person name="Kuo A."/>
            <person name="Liang C."/>
            <person name="Lipzen A."/>
            <person name="Lutzoni F."/>
            <person name="Magnuson J."/>
            <person name="Mondo S."/>
            <person name="Nolan M."/>
            <person name="Ohm R."/>
            <person name="Pangilinan J."/>
            <person name="Park H.-J."/>
            <person name="Ramirez L."/>
            <person name="Alfaro M."/>
            <person name="Sun H."/>
            <person name="Tritt A."/>
            <person name="Yoshinaga Y."/>
            <person name="Zwiers L.-H."/>
            <person name="Turgeon B."/>
            <person name="Goodwin S."/>
            <person name="Spatafora J."/>
            <person name="Crous P."/>
            <person name="Grigoriev I."/>
        </authorList>
    </citation>
    <scope>NUCLEOTIDE SEQUENCE</scope>
    <source>
        <strain evidence="2">CBS 690.94</strain>
    </source>
</reference>
<dbReference type="OrthoDB" id="10409674at2759"/>
<organism evidence="2 3">
    <name type="scientific">Karstenula rhodostoma CBS 690.94</name>
    <dbReference type="NCBI Taxonomy" id="1392251"/>
    <lineage>
        <taxon>Eukaryota</taxon>
        <taxon>Fungi</taxon>
        <taxon>Dikarya</taxon>
        <taxon>Ascomycota</taxon>
        <taxon>Pezizomycotina</taxon>
        <taxon>Dothideomycetes</taxon>
        <taxon>Pleosporomycetidae</taxon>
        <taxon>Pleosporales</taxon>
        <taxon>Massarineae</taxon>
        <taxon>Didymosphaeriaceae</taxon>
        <taxon>Karstenula</taxon>
    </lineage>
</organism>
<dbReference type="Proteomes" id="UP000799764">
    <property type="component" value="Unassembled WGS sequence"/>
</dbReference>
<evidence type="ECO:0000313" key="2">
    <source>
        <dbReference type="EMBL" id="KAF2448663.1"/>
    </source>
</evidence>
<sequence length="541" mass="61070">MSSAHILPSFPAATPAAQKDLLVTQPFGWTQKEMTKMILKEIEERFPIDAGHSVGLPKEATEPFPDFYLSQTLARDLYLNETTAIETTRQKFTQKYTGTKDTITHIRAARVLNHTAHARTEAWLDQVTATQPFDEVLFFDATNTIDDEGLQSLSFFSGTTLVHDELVVASAVFCLPNGEFLYDREAVREFIDHDAKGVMYWGPEIKSLPQAANMMDPFYSSPSYAPTEYEQENCFSDGNECEENTSGALSEAQDDYCGDDEDEDDNTESEASFGCVTAAAHDKALAGEKARPRIEQSDFLPFRQSFSWVPPTYVNKEDPPGTIWTPSDAKHTLPIARPLKSLQRLAPRKDNTTTLRAMRAYIRDAPIIWPTYPKNFSDIQFLPAPRMQARPPRPGPEILQPVHPEVASQRETAKPLYLTCISQGPDSKPALHFTFERKPESLHSLDILRLPNATASLSVHSPQAEIVPAPLQFDSGGIWPRPAPYTVQSADPNIRAQWKAVQPKLDNGREERKARMPWVLKPFRFLRKMLRATTREREWVF</sequence>
<gene>
    <name evidence="2" type="ORF">P171DRAFT_481712</name>
</gene>
<dbReference type="AlphaFoldDB" id="A0A9P4PSQ6"/>
<feature type="compositionally biased region" description="Acidic residues" evidence="1">
    <location>
        <begin position="252"/>
        <end position="268"/>
    </location>
</feature>
<keyword evidence="3" id="KW-1185">Reference proteome</keyword>
<proteinExistence type="predicted"/>
<name>A0A9P4PSQ6_9PLEO</name>
<evidence type="ECO:0000256" key="1">
    <source>
        <dbReference type="SAM" id="MobiDB-lite"/>
    </source>
</evidence>